<dbReference type="EMBL" id="WHZW01000003">
    <property type="protein sequence ID" value="NEG88731.1"/>
    <property type="molecule type" value="Genomic_DNA"/>
</dbReference>
<comment type="caution">
    <text evidence="2">The sequence shown here is derived from an EMBL/GenBank/DDBJ whole genome shotgun (WGS) entry which is preliminary data.</text>
</comment>
<keyword evidence="1" id="KW-1133">Transmembrane helix</keyword>
<sequence>MIGATAKTYHRTPYGELVAAAVVLVFLVIGAWLWQRPQTVSVNSLTQELKQWNTDVSATELLAAGYIDVTNVHDYPDATIEHFLEEANAGRQSVLHVFSQTDGDIQIRVLWFDPYVTGDWISRIEGTHTDVEQAHGLIRELRWRAGDVDGSSEYYAREPERITEGSETQVLLARRFDATSTTWMEGEMWPEPTPLYSYRL</sequence>
<dbReference type="AlphaFoldDB" id="A0A6N9Z2L7"/>
<evidence type="ECO:0000256" key="1">
    <source>
        <dbReference type="SAM" id="Phobius"/>
    </source>
</evidence>
<evidence type="ECO:0000313" key="2">
    <source>
        <dbReference type="EMBL" id="NEG88731.1"/>
    </source>
</evidence>
<protein>
    <submittedName>
        <fullName evidence="2">Uncharacterized protein</fullName>
    </submittedName>
</protein>
<organism evidence="2 3">
    <name type="scientific">Bifidobacterium aerophilum</name>
    <dbReference type="NCBI Taxonomy" id="1798155"/>
    <lineage>
        <taxon>Bacteria</taxon>
        <taxon>Bacillati</taxon>
        <taxon>Actinomycetota</taxon>
        <taxon>Actinomycetes</taxon>
        <taxon>Bifidobacteriales</taxon>
        <taxon>Bifidobacteriaceae</taxon>
        <taxon>Bifidobacterium</taxon>
    </lineage>
</organism>
<evidence type="ECO:0000313" key="3">
    <source>
        <dbReference type="Proteomes" id="UP000469194"/>
    </source>
</evidence>
<dbReference type="RefSeq" id="WP_163229331.1">
    <property type="nucleotide sequence ID" value="NZ_WHZW01000003.1"/>
</dbReference>
<feature type="transmembrane region" description="Helical" evidence="1">
    <location>
        <begin position="12"/>
        <end position="34"/>
    </location>
</feature>
<accession>A0A6N9Z2L7</accession>
<name>A0A6N9Z2L7_9BIFI</name>
<keyword evidence="1" id="KW-0812">Transmembrane</keyword>
<proteinExistence type="predicted"/>
<reference evidence="2 3" key="1">
    <citation type="submission" date="2019-10" db="EMBL/GenBank/DDBJ databases">
        <title>Bifidobacterium from non-human primates.</title>
        <authorList>
            <person name="Modesto M."/>
        </authorList>
    </citation>
    <scope>NUCLEOTIDE SEQUENCE [LARGE SCALE GENOMIC DNA]</scope>
    <source>
        <strain evidence="2 3">TRE17</strain>
    </source>
</reference>
<dbReference type="Proteomes" id="UP000469194">
    <property type="component" value="Unassembled WGS sequence"/>
</dbReference>
<gene>
    <name evidence="2" type="ORF">GFD25_01650</name>
</gene>
<keyword evidence="1" id="KW-0472">Membrane</keyword>
<keyword evidence="3" id="KW-1185">Reference proteome</keyword>